<comment type="caution">
    <text evidence="1">The sequence shown here is derived from an EMBL/GenBank/DDBJ whole genome shotgun (WGS) entry which is preliminary data.</text>
</comment>
<keyword evidence="2" id="KW-1185">Reference proteome</keyword>
<dbReference type="PANTHER" id="PTHR43975">
    <property type="entry name" value="ZGC:101858"/>
    <property type="match status" value="1"/>
</dbReference>
<dbReference type="SUPFAM" id="SSF51735">
    <property type="entry name" value="NAD(P)-binding Rossmann-fold domains"/>
    <property type="match status" value="1"/>
</dbReference>
<dbReference type="Gene3D" id="3.40.50.720">
    <property type="entry name" value="NAD(P)-binding Rossmann-like Domain"/>
    <property type="match status" value="1"/>
</dbReference>
<sequence>MEPDLAGQTIVVTGAASGIGAATAARFARSGAHVIGVDRNVPVGATSFVQADLSTSQGAVEAARDVLALAPSIQGLANIAGVPGTAPWRTVLAVNVHGLRALTTAVLPSITAGGFVTNLASAVGDGWAERVAEIQAFLRHADDPEALASVEADPEVTTNAYRFSKECVRVLTQTLAAETIGRVRVNSVSPGPVNTPILDDFKRDHGVAKVEGAITLTGGAATPEVIAEVVAFLASPAAAWINGTDIRVDGGLGAFRFAQQAAAAVG</sequence>
<dbReference type="EMBL" id="BMJI01000002">
    <property type="protein sequence ID" value="GGC82396.1"/>
    <property type="molecule type" value="Genomic_DNA"/>
</dbReference>
<proteinExistence type="predicted"/>
<dbReference type="PANTHER" id="PTHR43975:SF2">
    <property type="entry name" value="EG:BACR7A4.14 PROTEIN-RELATED"/>
    <property type="match status" value="1"/>
</dbReference>
<reference evidence="2" key="1">
    <citation type="journal article" date="2019" name="Int. J. Syst. Evol. Microbiol.">
        <title>The Global Catalogue of Microorganisms (GCM) 10K type strain sequencing project: providing services to taxonomists for standard genome sequencing and annotation.</title>
        <authorList>
            <consortium name="The Broad Institute Genomics Platform"/>
            <consortium name="The Broad Institute Genome Sequencing Center for Infectious Disease"/>
            <person name="Wu L."/>
            <person name="Ma J."/>
        </authorList>
    </citation>
    <scope>NUCLEOTIDE SEQUENCE [LARGE SCALE GENOMIC DNA]</scope>
    <source>
        <strain evidence="2">CGMCC 1.15480</strain>
    </source>
</reference>
<evidence type="ECO:0000313" key="1">
    <source>
        <dbReference type="EMBL" id="GGC82396.1"/>
    </source>
</evidence>
<dbReference type="InterPro" id="IPR036291">
    <property type="entry name" value="NAD(P)-bd_dom_sf"/>
</dbReference>
<dbReference type="Pfam" id="PF13561">
    <property type="entry name" value="adh_short_C2"/>
    <property type="match status" value="1"/>
</dbReference>
<dbReference type="Proteomes" id="UP000597761">
    <property type="component" value="Unassembled WGS sequence"/>
</dbReference>
<dbReference type="RefSeq" id="WP_188666232.1">
    <property type="nucleotide sequence ID" value="NZ_BMJI01000002.1"/>
</dbReference>
<name>A0ABQ1NQ34_9MICC</name>
<evidence type="ECO:0000313" key="2">
    <source>
        <dbReference type="Proteomes" id="UP000597761"/>
    </source>
</evidence>
<gene>
    <name evidence="1" type="primary">drb0080</name>
    <name evidence="1" type="ORF">GCM10011512_06420</name>
</gene>
<dbReference type="InterPro" id="IPR002347">
    <property type="entry name" value="SDR_fam"/>
</dbReference>
<dbReference type="Pfam" id="PF00106">
    <property type="entry name" value="adh_short"/>
    <property type="match status" value="1"/>
</dbReference>
<protein>
    <submittedName>
        <fullName evidence="1">3-alpha-hydroxysteroid dehydrogenase</fullName>
    </submittedName>
</protein>
<accession>A0ABQ1NQ34</accession>
<dbReference type="PRINTS" id="PR00081">
    <property type="entry name" value="GDHRDH"/>
</dbReference>
<organism evidence="1 2">
    <name type="scientific">Tersicoccus solisilvae</name>
    <dbReference type="NCBI Taxonomy" id="1882339"/>
    <lineage>
        <taxon>Bacteria</taxon>
        <taxon>Bacillati</taxon>
        <taxon>Actinomycetota</taxon>
        <taxon>Actinomycetes</taxon>
        <taxon>Micrococcales</taxon>
        <taxon>Micrococcaceae</taxon>
        <taxon>Tersicoccus</taxon>
    </lineage>
</organism>